<dbReference type="GO" id="GO:0005737">
    <property type="term" value="C:cytoplasm"/>
    <property type="evidence" value="ECO:0007669"/>
    <property type="project" value="TreeGrafter"/>
</dbReference>
<dbReference type="InterPro" id="IPR009100">
    <property type="entry name" value="AcylCoA_DH/oxidase_NM_dom_sf"/>
</dbReference>
<reference evidence="11 12" key="1">
    <citation type="submission" date="2024-03" db="EMBL/GenBank/DDBJ databases">
        <title>The Acrasis kona genome and developmental transcriptomes reveal deep origins of eukaryotic multicellular pathways.</title>
        <authorList>
            <person name="Sheikh S."/>
            <person name="Fu C.-J."/>
            <person name="Brown M.W."/>
            <person name="Baldauf S.L."/>
        </authorList>
    </citation>
    <scope>NUCLEOTIDE SEQUENCE [LARGE SCALE GENOMIC DNA]</scope>
    <source>
        <strain evidence="11 12">ATCC MYA-3509</strain>
    </source>
</reference>
<evidence type="ECO:0000259" key="9">
    <source>
        <dbReference type="Pfam" id="PF02770"/>
    </source>
</evidence>
<dbReference type="PANTHER" id="PTHR48083:SF28">
    <property type="entry name" value="ACYL-COA DEHYDROGENASE FAMILY PROTEIN (AFU_ORTHOLOGUE AFUA_6G10880)-RELATED"/>
    <property type="match status" value="1"/>
</dbReference>
<evidence type="ECO:0000313" key="12">
    <source>
        <dbReference type="Proteomes" id="UP001431209"/>
    </source>
</evidence>
<dbReference type="GO" id="GO:0033539">
    <property type="term" value="P:fatty acid beta-oxidation using acyl-CoA dehydrogenase"/>
    <property type="evidence" value="ECO:0007669"/>
    <property type="project" value="TreeGrafter"/>
</dbReference>
<feature type="domain" description="Acyl-CoA dehydrogenase/oxidase N-terminal" evidence="10">
    <location>
        <begin position="33"/>
        <end position="145"/>
    </location>
</feature>
<accession>A0AAW2YKS6</accession>
<dbReference type="InterPro" id="IPR009075">
    <property type="entry name" value="AcylCo_DH/oxidase_C"/>
</dbReference>
<feature type="coiled-coil region" evidence="7">
    <location>
        <begin position="304"/>
        <end position="331"/>
    </location>
</feature>
<organism evidence="11 12">
    <name type="scientific">Acrasis kona</name>
    <dbReference type="NCBI Taxonomy" id="1008807"/>
    <lineage>
        <taxon>Eukaryota</taxon>
        <taxon>Discoba</taxon>
        <taxon>Heterolobosea</taxon>
        <taxon>Tetramitia</taxon>
        <taxon>Eutetramitia</taxon>
        <taxon>Acrasidae</taxon>
        <taxon>Acrasis</taxon>
    </lineage>
</organism>
<dbReference type="InterPro" id="IPR013786">
    <property type="entry name" value="AcylCoA_DH/ox_N"/>
</dbReference>
<dbReference type="Gene3D" id="1.10.540.10">
    <property type="entry name" value="Acyl-CoA dehydrogenase/oxidase, N-terminal domain"/>
    <property type="match status" value="1"/>
</dbReference>
<evidence type="ECO:0000256" key="2">
    <source>
        <dbReference type="ARBA" id="ARBA00009347"/>
    </source>
</evidence>
<dbReference type="SUPFAM" id="SSF56645">
    <property type="entry name" value="Acyl-CoA dehydrogenase NM domain-like"/>
    <property type="match status" value="1"/>
</dbReference>
<dbReference type="Pfam" id="PF02771">
    <property type="entry name" value="Acyl-CoA_dh_N"/>
    <property type="match status" value="1"/>
</dbReference>
<dbReference type="InterPro" id="IPR006091">
    <property type="entry name" value="Acyl-CoA_Oxase/DH_mid-dom"/>
</dbReference>
<keyword evidence="12" id="KW-1185">Reference proteome</keyword>
<dbReference type="PANTHER" id="PTHR48083">
    <property type="entry name" value="MEDIUM-CHAIN SPECIFIC ACYL-COA DEHYDROGENASE, MITOCHONDRIAL-RELATED"/>
    <property type="match status" value="1"/>
</dbReference>
<evidence type="ECO:0000313" key="11">
    <source>
        <dbReference type="EMBL" id="KAL0477610.1"/>
    </source>
</evidence>
<feature type="domain" description="Acyl-CoA oxidase/dehydrogenase middle" evidence="9">
    <location>
        <begin position="150"/>
        <end position="229"/>
    </location>
</feature>
<keyword evidence="3 6" id="KW-0285">Flavoprotein</keyword>
<keyword evidence="5 6" id="KW-0560">Oxidoreductase</keyword>
<feature type="domain" description="Acyl-CoA dehydrogenase/oxidase C-terminal" evidence="8">
    <location>
        <begin position="255"/>
        <end position="409"/>
    </location>
</feature>
<keyword evidence="7" id="KW-0175">Coiled coil</keyword>
<evidence type="ECO:0000259" key="8">
    <source>
        <dbReference type="Pfam" id="PF00441"/>
    </source>
</evidence>
<dbReference type="Pfam" id="PF00441">
    <property type="entry name" value="Acyl-CoA_dh_1"/>
    <property type="match status" value="1"/>
</dbReference>
<sequence>MSKNPSVHEKFGEQIPFCEPYWYQGGASPYYHEGHKKFRATLRKFVEEELRPNVDKWIKEGYPKNLHERAAELGINGVMYPKKYGGHQPDDYDPFYEIILYDELGRIGGGFVMGQIFINGIGLPPVVNAGSEAMKKKVLPDVLGGRKACALAITEPTAGSDVANIRATAVRQGDHYVVNGIKKWITGGAMSDYLTTAVRTGGPGLGGISLLLIETNLPGVNIRKMPTAFDTAHNTTFITLEDVKVPVENLIGEENKGFKLIMSNFNHERFMFAAEAIRKARLCYEEAIKYALQRRTFGKKLVEHQIIRIKLAEMARQIESLQDNLERIAFQFKHAPWDQKEFGAQCALLKVNSSRILEFCAREAAQIFGGNSIVKEGKGKIVERIYREVRYYAIPGGSEEILLDLAIRQAASVGLGSKL</sequence>
<dbReference type="GO" id="GO:0050660">
    <property type="term" value="F:flavin adenine dinucleotide binding"/>
    <property type="evidence" value="ECO:0007669"/>
    <property type="project" value="InterPro"/>
</dbReference>
<evidence type="ECO:0000256" key="1">
    <source>
        <dbReference type="ARBA" id="ARBA00001974"/>
    </source>
</evidence>
<name>A0AAW2YKS6_9EUKA</name>
<dbReference type="GO" id="GO:0003995">
    <property type="term" value="F:acyl-CoA dehydrogenase activity"/>
    <property type="evidence" value="ECO:0007669"/>
    <property type="project" value="TreeGrafter"/>
</dbReference>
<dbReference type="Proteomes" id="UP001431209">
    <property type="component" value="Unassembled WGS sequence"/>
</dbReference>
<evidence type="ECO:0000256" key="5">
    <source>
        <dbReference type="ARBA" id="ARBA00023002"/>
    </source>
</evidence>
<dbReference type="InterPro" id="IPR036250">
    <property type="entry name" value="AcylCo_DH-like_C"/>
</dbReference>
<evidence type="ECO:0000256" key="3">
    <source>
        <dbReference type="ARBA" id="ARBA00022630"/>
    </source>
</evidence>
<dbReference type="Gene3D" id="2.40.110.10">
    <property type="entry name" value="Butyryl-CoA Dehydrogenase, subunit A, domain 2"/>
    <property type="match status" value="1"/>
</dbReference>
<dbReference type="EMBL" id="JAOPGA020000204">
    <property type="protein sequence ID" value="KAL0477610.1"/>
    <property type="molecule type" value="Genomic_DNA"/>
</dbReference>
<dbReference type="AlphaFoldDB" id="A0AAW2YKS6"/>
<evidence type="ECO:0000256" key="6">
    <source>
        <dbReference type="RuleBase" id="RU362125"/>
    </source>
</evidence>
<comment type="similarity">
    <text evidence="2 6">Belongs to the acyl-CoA dehydrogenase family.</text>
</comment>
<keyword evidence="4 6" id="KW-0274">FAD</keyword>
<dbReference type="SUPFAM" id="SSF47203">
    <property type="entry name" value="Acyl-CoA dehydrogenase C-terminal domain-like"/>
    <property type="match status" value="1"/>
</dbReference>
<dbReference type="Pfam" id="PF02770">
    <property type="entry name" value="Acyl-CoA_dh_M"/>
    <property type="match status" value="1"/>
</dbReference>
<proteinExistence type="inferred from homology"/>
<comment type="cofactor">
    <cofactor evidence="1 6">
        <name>FAD</name>
        <dbReference type="ChEBI" id="CHEBI:57692"/>
    </cofactor>
</comment>
<evidence type="ECO:0000259" key="10">
    <source>
        <dbReference type="Pfam" id="PF02771"/>
    </source>
</evidence>
<gene>
    <name evidence="11" type="ORF">AKO1_005569</name>
</gene>
<evidence type="ECO:0000256" key="7">
    <source>
        <dbReference type="SAM" id="Coils"/>
    </source>
</evidence>
<dbReference type="InterPro" id="IPR037069">
    <property type="entry name" value="AcylCoA_DH/ox_N_sf"/>
</dbReference>
<dbReference type="InterPro" id="IPR050741">
    <property type="entry name" value="Acyl-CoA_dehydrogenase"/>
</dbReference>
<dbReference type="Gene3D" id="1.20.140.10">
    <property type="entry name" value="Butyryl-CoA Dehydrogenase, subunit A, domain 3"/>
    <property type="match status" value="1"/>
</dbReference>
<dbReference type="InterPro" id="IPR046373">
    <property type="entry name" value="Acyl-CoA_Oxase/DH_mid-dom_sf"/>
</dbReference>
<protein>
    <submittedName>
        <fullName evidence="11">Medium-chain specific acyl-CoA dehydrogenase ACADM, mitochondrial</fullName>
    </submittedName>
</protein>
<evidence type="ECO:0000256" key="4">
    <source>
        <dbReference type="ARBA" id="ARBA00022827"/>
    </source>
</evidence>
<comment type="caution">
    <text evidence="11">The sequence shown here is derived from an EMBL/GenBank/DDBJ whole genome shotgun (WGS) entry which is preliminary data.</text>
</comment>